<keyword evidence="3" id="KW-1185">Reference proteome</keyword>
<dbReference type="GeneID" id="98296544"/>
<dbReference type="PROSITE" id="PS51819">
    <property type="entry name" value="VOC"/>
    <property type="match status" value="1"/>
</dbReference>
<dbReference type="InterPro" id="IPR004360">
    <property type="entry name" value="Glyas_Fos-R_dOase_dom"/>
</dbReference>
<dbReference type="AlphaFoldDB" id="A0A261G155"/>
<evidence type="ECO:0000313" key="3">
    <source>
        <dbReference type="Proteomes" id="UP000216451"/>
    </source>
</evidence>
<name>A0A261G155_9BIFI</name>
<evidence type="ECO:0000313" key="2">
    <source>
        <dbReference type="EMBL" id="OZG65162.1"/>
    </source>
</evidence>
<dbReference type="OrthoDB" id="5242400at2"/>
<dbReference type="InterPro" id="IPR029068">
    <property type="entry name" value="Glyas_Bleomycin-R_OHBP_Dase"/>
</dbReference>
<dbReference type="CDD" id="cd06587">
    <property type="entry name" value="VOC"/>
    <property type="match status" value="1"/>
</dbReference>
<dbReference type="InterPro" id="IPR037523">
    <property type="entry name" value="VOC_core"/>
</dbReference>
<proteinExistence type="predicted"/>
<feature type="domain" description="VOC" evidence="1">
    <location>
        <begin position="9"/>
        <end position="128"/>
    </location>
</feature>
<dbReference type="Proteomes" id="UP000216451">
    <property type="component" value="Unassembled WGS sequence"/>
</dbReference>
<protein>
    <submittedName>
        <fullName evidence="2">Glyoxalase</fullName>
    </submittedName>
</protein>
<accession>A0A261G155</accession>
<gene>
    <name evidence="2" type="ORF">BAQU_1902</name>
</gene>
<dbReference type="Pfam" id="PF00903">
    <property type="entry name" value="Glyoxalase"/>
    <property type="match status" value="1"/>
</dbReference>
<dbReference type="SUPFAM" id="SSF54593">
    <property type="entry name" value="Glyoxalase/Bleomycin resistance protein/Dihydroxybiphenyl dioxygenase"/>
    <property type="match status" value="1"/>
</dbReference>
<comment type="caution">
    <text evidence="2">The sequence shown here is derived from an EMBL/GenBank/DDBJ whole genome shotgun (WGS) entry which is preliminary data.</text>
</comment>
<dbReference type="EMBL" id="MWXA01000009">
    <property type="protein sequence ID" value="OZG65162.1"/>
    <property type="molecule type" value="Genomic_DNA"/>
</dbReference>
<evidence type="ECO:0000259" key="1">
    <source>
        <dbReference type="PROSITE" id="PS51819"/>
    </source>
</evidence>
<reference evidence="2 3" key="1">
    <citation type="journal article" date="2017" name="BMC Genomics">
        <title>Comparative genomic and phylogenomic analyses of the Bifidobacteriaceae family.</title>
        <authorList>
            <person name="Lugli G.A."/>
            <person name="Milani C."/>
            <person name="Turroni F."/>
            <person name="Duranti S."/>
            <person name="Mancabelli L."/>
            <person name="Mangifesta M."/>
            <person name="Ferrario C."/>
            <person name="Modesto M."/>
            <person name="Mattarelli P."/>
            <person name="Jiri K."/>
            <person name="van Sinderen D."/>
            <person name="Ventura M."/>
        </authorList>
    </citation>
    <scope>NUCLEOTIDE SEQUENCE [LARGE SCALE GENOMIC DNA]</scope>
    <source>
        <strain evidence="2 3">LMG 28769</strain>
    </source>
</reference>
<organism evidence="2 3">
    <name type="scientific">Bifidobacterium aquikefiri</name>
    <dbReference type="NCBI Taxonomy" id="1653207"/>
    <lineage>
        <taxon>Bacteria</taxon>
        <taxon>Bacillati</taxon>
        <taxon>Actinomycetota</taxon>
        <taxon>Actinomycetes</taxon>
        <taxon>Bifidobacteriales</taxon>
        <taxon>Bifidobacteriaceae</taxon>
        <taxon>Bifidobacterium</taxon>
    </lineage>
</organism>
<sequence>MAIRDYLNGVQHVGIPTTDLDGTIEYYGKLGFETAGIFPNGDSRCAFLRLKNLTLEVWTVDSTPGTTGAINHFALDTPDIEKAFEAAKQLDLNFVEGSIQHIPTFWKQGIKYFNVLGPNGETIEFCQIL</sequence>
<dbReference type="Gene3D" id="3.10.180.10">
    <property type="entry name" value="2,3-Dihydroxybiphenyl 1,2-Dioxygenase, domain 1"/>
    <property type="match status" value="1"/>
</dbReference>
<dbReference type="RefSeq" id="WP_094695116.1">
    <property type="nucleotide sequence ID" value="NZ_CALENZ010000005.1"/>
</dbReference>